<dbReference type="AlphaFoldDB" id="A0AAU9VCQ1"/>
<comment type="caution">
    <text evidence="1">The sequence shown here is derived from an EMBL/GenBank/DDBJ whole genome shotgun (WGS) entry which is preliminary data.</text>
</comment>
<dbReference type="PANTHER" id="PTHR47018">
    <property type="entry name" value="CXC DOMAIN-CONTAINING PROTEIN-RELATED"/>
    <property type="match status" value="1"/>
</dbReference>
<proteinExistence type="predicted"/>
<evidence type="ECO:0000313" key="1">
    <source>
        <dbReference type="EMBL" id="CAH2109150.1"/>
    </source>
</evidence>
<protein>
    <submittedName>
        <fullName evidence="1">Uncharacterized protein</fullName>
    </submittedName>
</protein>
<dbReference type="PANTHER" id="PTHR47018:SF3">
    <property type="entry name" value="MYCBP-ASSOCIATED PROTEIN"/>
    <property type="match status" value="1"/>
</dbReference>
<gene>
    <name evidence="1" type="ORF">EEDITHA_LOCUS23013</name>
</gene>
<accession>A0AAU9VCQ1</accession>
<evidence type="ECO:0000313" key="2">
    <source>
        <dbReference type="Proteomes" id="UP001153954"/>
    </source>
</evidence>
<dbReference type="Proteomes" id="UP001153954">
    <property type="component" value="Unassembled WGS sequence"/>
</dbReference>
<name>A0AAU9VCQ1_EUPED</name>
<organism evidence="1 2">
    <name type="scientific">Euphydryas editha</name>
    <name type="common">Edith's checkerspot</name>
    <dbReference type="NCBI Taxonomy" id="104508"/>
    <lineage>
        <taxon>Eukaryota</taxon>
        <taxon>Metazoa</taxon>
        <taxon>Ecdysozoa</taxon>
        <taxon>Arthropoda</taxon>
        <taxon>Hexapoda</taxon>
        <taxon>Insecta</taxon>
        <taxon>Pterygota</taxon>
        <taxon>Neoptera</taxon>
        <taxon>Endopterygota</taxon>
        <taxon>Lepidoptera</taxon>
        <taxon>Glossata</taxon>
        <taxon>Ditrysia</taxon>
        <taxon>Papilionoidea</taxon>
        <taxon>Nymphalidae</taxon>
        <taxon>Nymphalinae</taxon>
        <taxon>Euphydryas</taxon>
    </lineage>
</organism>
<keyword evidence="2" id="KW-1185">Reference proteome</keyword>
<sequence>MNNFIDSKHFNRCKRLHPLISAALQILHFEQYLSHLQLLNDKHDTSNEAVSKNEALEGNASLSEDDPTMAQENSSRINFDPNIFGEDLSAFMNTALHEISPEVNEQIDFPDSLKDIFKGYKEYCTVTLEGGHGKTAQYYFQYTQLVNLFLRFSRSIRCSNYELYLDSLYNMCDLFFALNQPNYARYSILYLSNLIKLKIDGSPLLHEFRQGAFGIRRTKAKLARSPVDLSLEQTINADAGNTLTGVTHFTNSISARQKWALSHGMRTKILTSVKEETGLLSKDDTSRCLQENQIKKDKRHLNNIIETIKQVINPFEQNIDKDQMFNISTGKSASAHVTDFLLNISSLGSAKKNKFIVECNDVVFK</sequence>
<dbReference type="EMBL" id="CAKOGL010000063">
    <property type="protein sequence ID" value="CAH2109150.1"/>
    <property type="molecule type" value="Genomic_DNA"/>
</dbReference>
<reference evidence="1" key="1">
    <citation type="submission" date="2022-03" db="EMBL/GenBank/DDBJ databases">
        <authorList>
            <person name="Tunstrom K."/>
        </authorList>
    </citation>
    <scope>NUCLEOTIDE SEQUENCE</scope>
</reference>